<accession>A0A4S4B363</accession>
<dbReference type="Proteomes" id="UP000308430">
    <property type="component" value="Unassembled WGS sequence"/>
</dbReference>
<evidence type="ECO:0000313" key="2">
    <source>
        <dbReference type="Proteomes" id="UP000308430"/>
    </source>
</evidence>
<comment type="caution">
    <text evidence="1">The sequence shown here is derived from an EMBL/GenBank/DDBJ whole genome shotgun (WGS) entry which is preliminary data.</text>
</comment>
<protein>
    <submittedName>
        <fullName evidence="1">Uncharacterized protein</fullName>
    </submittedName>
</protein>
<sequence length="100" mass="10856">MVWLQMLFIRSLNSPCAGYKEWVSLRTCEVKAMVTGLKSGASALLTAGRCSLAQANALSLQKAGQCFKALIGKLRSPLTRHLLNNPLIENGFTAIFAICK</sequence>
<dbReference type="RefSeq" id="WP_136346471.1">
    <property type="nucleotide sequence ID" value="NZ_SSOC01000001.1"/>
</dbReference>
<proteinExistence type="predicted"/>
<reference evidence="1 2" key="1">
    <citation type="submission" date="2019-04" db="EMBL/GenBank/DDBJ databases">
        <title>Azoarcus nasutitermitis sp. nov. isolated from termite nest.</title>
        <authorList>
            <person name="Lin S.-Y."/>
            <person name="Hameed A."/>
            <person name="Hsu Y.-H."/>
            <person name="Young C.-C."/>
        </authorList>
    </citation>
    <scope>NUCLEOTIDE SEQUENCE [LARGE SCALE GENOMIC DNA]</scope>
    <source>
        <strain evidence="1 2">CC-YHH838</strain>
    </source>
</reference>
<name>A0A4S4B363_9RHOO</name>
<gene>
    <name evidence="1" type="ORF">E6C76_01345</name>
</gene>
<keyword evidence="2" id="KW-1185">Reference proteome</keyword>
<organism evidence="1 2">
    <name type="scientific">Pseudothauera nasutitermitis</name>
    <dbReference type="NCBI Taxonomy" id="2565930"/>
    <lineage>
        <taxon>Bacteria</taxon>
        <taxon>Pseudomonadati</taxon>
        <taxon>Pseudomonadota</taxon>
        <taxon>Betaproteobacteria</taxon>
        <taxon>Rhodocyclales</taxon>
        <taxon>Zoogloeaceae</taxon>
        <taxon>Pseudothauera</taxon>
    </lineage>
</organism>
<dbReference type="EMBL" id="SSOC01000001">
    <property type="protein sequence ID" value="THF67062.1"/>
    <property type="molecule type" value="Genomic_DNA"/>
</dbReference>
<dbReference type="AlphaFoldDB" id="A0A4S4B363"/>
<evidence type="ECO:0000313" key="1">
    <source>
        <dbReference type="EMBL" id="THF67062.1"/>
    </source>
</evidence>